<dbReference type="InterPro" id="IPR011333">
    <property type="entry name" value="SKP1/BTB/POZ_sf"/>
</dbReference>
<dbReference type="EMBL" id="KN557248">
    <property type="protein sequence ID" value="KHJ87684.1"/>
    <property type="molecule type" value="Genomic_DNA"/>
</dbReference>
<dbReference type="SUPFAM" id="SSF54695">
    <property type="entry name" value="POZ domain"/>
    <property type="match status" value="2"/>
</dbReference>
<evidence type="ECO:0000256" key="2">
    <source>
        <dbReference type="ARBA" id="ARBA00022737"/>
    </source>
</evidence>
<dbReference type="Proteomes" id="UP000053660">
    <property type="component" value="Unassembled WGS sequence"/>
</dbReference>
<dbReference type="CDD" id="cd18186">
    <property type="entry name" value="BTB_POZ_ZBTB_KLHL-like"/>
    <property type="match status" value="1"/>
</dbReference>
<dbReference type="PROSITE" id="PS50097">
    <property type="entry name" value="BTB"/>
    <property type="match status" value="2"/>
</dbReference>
<dbReference type="Gene3D" id="3.30.710.10">
    <property type="entry name" value="Potassium Channel Kv1.1, Chain A"/>
    <property type="match status" value="2"/>
</dbReference>
<evidence type="ECO:0000259" key="4">
    <source>
        <dbReference type="PROSITE" id="PS50097"/>
    </source>
</evidence>
<dbReference type="OrthoDB" id="5844319at2759"/>
<reference evidence="5 6" key="1">
    <citation type="submission" date="2014-03" db="EMBL/GenBank/DDBJ databases">
        <title>Draft genome of the hookworm Oesophagostomum dentatum.</title>
        <authorList>
            <person name="Mitreva M."/>
        </authorList>
    </citation>
    <scope>NUCLEOTIDE SEQUENCE [LARGE SCALE GENOMIC DNA]</scope>
    <source>
        <strain evidence="5 6">OD-Hann</strain>
    </source>
</reference>
<keyword evidence="6" id="KW-1185">Reference proteome</keyword>
<keyword evidence="1" id="KW-0880">Kelch repeat</keyword>
<feature type="compositionally biased region" description="Polar residues" evidence="3">
    <location>
        <begin position="9"/>
        <end position="24"/>
    </location>
</feature>
<accession>A0A0B1SRX8</accession>
<sequence length="293" mass="32680">MLLAANVPGPSSQQTEQNGATQTEANDEDFESYVEFELPYTPEEHAVSTFKYITSKNEKHLDVIIESNGRTVTKANRLLISAFSPVLEQVLLKAPVGVATLELDPAATGISEDTLLQLLDYMHTGSCRSSPQLLHAADFLGCAALKELLDSTSESGLEVHDDWHEIRFLEQLARFRKESKFLDCNIISGRLGVIRCHRLLMCAHSKHLETALSGSLHSGTVTIRIDSRNVHISTENMKSMVDFAYTGVLDAGIRRLRMLRVSAFDLGMTHLVELIDHKANQLAYEERHESRYG</sequence>
<evidence type="ECO:0000313" key="6">
    <source>
        <dbReference type="Proteomes" id="UP000053660"/>
    </source>
</evidence>
<evidence type="ECO:0000256" key="1">
    <source>
        <dbReference type="ARBA" id="ARBA00022441"/>
    </source>
</evidence>
<evidence type="ECO:0000256" key="3">
    <source>
        <dbReference type="SAM" id="MobiDB-lite"/>
    </source>
</evidence>
<feature type="domain" description="BTB" evidence="4">
    <location>
        <begin position="61"/>
        <end position="131"/>
    </location>
</feature>
<evidence type="ECO:0000313" key="5">
    <source>
        <dbReference type="EMBL" id="KHJ87684.1"/>
    </source>
</evidence>
<dbReference type="PANTHER" id="PTHR24412:SF441">
    <property type="entry name" value="KELCH-LIKE PROTEIN 28"/>
    <property type="match status" value="1"/>
</dbReference>
<keyword evidence="2" id="KW-0677">Repeat</keyword>
<feature type="domain" description="BTB" evidence="4">
    <location>
        <begin position="182"/>
        <end position="253"/>
    </location>
</feature>
<dbReference type="SMART" id="SM00225">
    <property type="entry name" value="BTB"/>
    <property type="match status" value="2"/>
</dbReference>
<dbReference type="PANTHER" id="PTHR24412">
    <property type="entry name" value="KELCH PROTEIN"/>
    <property type="match status" value="1"/>
</dbReference>
<organism evidence="5 6">
    <name type="scientific">Oesophagostomum dentatum</name>
    <name type="common">Nodular worm</name>
    <dbReference type="NCBI Taxonomy" id="61180"/>
    <lineage>
        <taxon>Eukaryota</taxon>
        <taxon>Metazoa</taxon>
        <taxon>Ecdysozoa</taxon>
        <taxon>Nematoda</taxon>
        <taxon>Chromadorea</taxon>
        <taxon>Rhabditida</taxon>
        <taxon>Rhabditina</taxon>
        <taxon>Rhabditomorpha</taxon>
        <taxon>Strongyloidea</taxon>
        <taxon>Strongylidae</taxon>
        <taxon>Oesophagostomum</taxon>
    </lineage>
</organism>
<gene>
    <name evidence="5" type="ORF">OESDEN_12532</name>
</gene>
<feature type="region of interest" description="Disordered" evidence="3">
    <location>
        <begin position="1"/>
        <end position="27"/>
    </location>
</feature>
<protein>
    <submittedName>
        <fullName evidence="5">BTB/POZ domain protein</fullName>
    </submittedName>
</protein>
<proteinExistence type="predicted"/>
<dbReference type="AlphaFoldDB" id="A0A0B1SRX8"/>
<dbReference type="InterPro" id="IPR000210">
    <property type="entry name" value="BTB/POZ_dom"/>
</dbReference>
<dbReference type="Pfam" id="PF00651">
    <property type="entry name" value="BTB"/>
    <property type="match status" value="2"/>
</dbReference>
<name>A0A0B1SRX8_OESDE</name>